<dbReference type="PANTHER" id="PTHR11215:SF1">
    <property type="entry name" value="MYG1 EXONUCLEASE"/>
    <property type="match status" value="1"/>
</dbReference>
<protein>
    <submittedName>
        <fullName evidence="2">MYG1 family protein</fullName>
    </submittedName>
</protein>
<dbReference type="Pfam" id="PF03690">
    <property type="entry name" value="MYG1_exonuc"/>
    <property type="match status" value="1"/>
</dbReference>
<sequence length="317" mass="34130">MSIDLLRTPQFLVTHSGGFHADELLSSVILTRIFPEAEILRTRDATAITPADDRIIYDVGRGYDAEARIFDHHQKDAPLREDGQPYSSFGLIWKHFGPAYLTAFGVPEEHQGSILRSFDIGFVLPVDLVDNGALSPSAACPQLGDLTLPLLLESLKSVFDDDAEGAEDRAFRNALSVARAFVEASIARKAAKARAESQVMAAIEAAGSNRVLELPRGMPFRPAVLKAGADHMLFVVTPRGPAEWTLGGIRKNNDDFAQRADLPLAWAGLTDGELEAASGVPGAKFCHNGRFIAVASSREAALRMAELAVAEAEAQGL</sequence>
<gene>
    <name evidence="2" type="ORF">EG244_11715</name>
</gene>
<dbReference type="OrthoDB" id="183622at2"/>
<comment type="similarity">
    <text evidence="1">Belongs to the MYG1 family.</text>
</comment>
<dbReference type="InterPro" id="IPR003226">
    <property type="entry name" value="MYG1_exonuclease"/>
</dbReference>
<comment type="caution">
    <text evidence="2">The sequence shown here is derived from an EMBL/GenBank/DDBJ whole genome shotgun (WGS) entry which is preliminary data.</text>
</comment>
<dbReference type="PANTHER" id="PTHR11215">
    <property type="entry name" value="METAL DEPENDENT HYDROLASE - RELATED"/>
    <property type="match status" value="1"/>
</dbReference>
<dbReference type="GO" id="GO:0005737">
    <property type="term" value="C:cytoplasm"/>
    <property type="evidence" value="ECO:0007669"/>
    <property type="project" value="TreeGrafter"/>
</dbReference>
<evidence type="ECO:0000256" key="1">
    <source>
        <dbReference type="ARBA" id="ARBA00010105"/>
    </source>
</evidence>
<evidence type="ECO:0000313" key="2">
    <source>
        <dbReference type="EMBL" id="RRH73947.1"/>
    </source>
</evidence>
<evidence type="ECO:0000313" key="3">
    <source>
        <dbReference type="Proteomes" id="UP000282125"/>
    </source>
</evidence>
<organism evidence="2 3">
    <name type="scientific">Falsigemmobacter faecalis</name>
    <dbReference type="NCBI Taxonomy" id="2488730"/>
    <lineage>
        <taxon>Bacteria</taxon>
        <taxon>Pseudomonadati</taxon>
        <taxon>Pseudomonadota</taxon>
        <taxon>Alphaproteobacteria</taxon>
        <taxon>Rhodobacterales</taxon>
        <taxon>Paracoccaceae</taxon>
        <taxon>Falsigemmobacter</taxon>
    </lineage>
</organism>
<dbReference type="EMBL" id="RRAZ01000015">
    <property type="protein sequence ID" value="RRH73947.1"/>
    <property type="molecule type" value="Genomic_DNA"/>
</dbReference>
<proteinExistence type="inferred from homology"/>
<dbReference type="Proteomes" id="UP000282125">
    <property type="component" value="Unassembled WGS sequence"/>
</dbReference>
<name>A0A3P3DI69_9RHOB</name>
<dbReference type="RefSeq" id="WP_124965182.1">
    <property type="nucleotide sequence ID" value="NZ_RRAZ01000015.1"/>
</dbReference>
<keyword evidence="3" id="KW-1185">Reference proteome</keyword>
<accession>A0A3P3DI69</accession>
<reference evidence="2 3" key="1">
    <citation type="submission" date="2018-11" db="EMBL/GenBank/DDBJ databases">
        <title>Gemmobacter sp. nov., YIM 102744-1 draft genome.</title>
        <authorList>
            <person name="Li G."/>
            <person name="Jiang Y."/>
        </authorList>
    </citation>
    <scope>NUCLEOTIDE SEQUENCE [LARGE SCALE GENOMIC DNA]</scope>
    <source>
        <strain evidence="2 3">YIM 102744-1</strain>
    </source>
</reference>
<dbReference type="AlphaFoldDB" id="A0A3P3DI69"/>